<dbReference type="Proteomes" id="UP001139521">
    <property type="component" value="Unassembled WGS sequence"/>
</dbReference>
<evidence type="ECO:0000313" key="2">
    <source>
        <dbReference type="EMBL" id="MCL6218896.1"/>
    </source>
</evidence>
<keyword evidence="3" id="KW-1185">Reference proteome</keyword>
<keyword evidence="1" id="KW-0472">Membrane</keyword>
<comment type="caution">
    <text evidence="2">The sequence shown here is derived from an EMBL/GenBank/DDBJ whole genome shotgun (WGS) entry which is preliminary data.</text>
</comment>
<evidence type="ECO:0000256" key="1">
    <source>
        <dbReference type="SAM" id="Phobius"/>
    </source>
</evidence>
<evidence type="ECO:0000313" key="3">
    <source>
        <dbReference type="Proteomes" id="UP001139521"/>
    </source>
</evidence>
<dbReference type="RefSeq" id="WP_249601745.1">
    <property type="nucleotide sequence ID" value="NZ_JAKHSK010000014.1"/>
</dbReference>
<sequence>MQILFLALGLVGFIITIFGARWNFRSFQTKEIIGFSIIELEKEFVIKKPGLFTICIIGGGYLNNNDNFRILVKSKENQKVIDLKENCIKPRFRRNCKIGIEYRQFSISDSGIYKVEIENVKDLIVKKSMLKTKQIFQSPLPIKNIEVLIKETIPISKKLLGIVFFILGLNMFFWGIILGITPELFG</sequence>
<organism evidence="2 3">
    <name type="scientific">Zunongwangia pacifica</name>
    <dbReference type="NCBI Taxonomy" id="2911062"/>
    <lineage>
        <taxon>Bacteria</taxon>
        <taxon>Pseudomonadati</taxon>
        <taxon>Bacteroidota</taxon>
        <taxon>Flavobacteriia</taxon>
        <taxon>Flavobacteriales</taxon>
        <taxon>Flavobacteriaceae</taxon>
        <taxon>Zunongwangia</taxon>
    </lineage>
</organism>
<gene>
    <name evidence="2" type="ORF">L1967_11350</name>
</gene>
<feature type="transmembrane region" description="Helical" evidence="1">
    <location>
        <begin position="6"/>
        <end position="24"/>
    </location>
</feature>
<accession>A0A9X2CKG0</accession>
<feature type="transmembrane region" description="Helical" evidence="1">
    <location>
        <begin position="159"/>
        <end position="180"/>
    </location>
</feature>
<proteinExistence type="predicted"/>
<reference evidence="2" key="1">
    <citation type="submission" date="2022-01" db="EMBL/GenBank/DDBJ databases">
        <title>Genome sequencing of Zunongwangia sp. M21534 genome.</title>
        <authorList>
            <person name="Chen Y."/>
            <person name="Dong C."/>
            <person name="Shao Z."/>
        </authorList>
    </citation>
    <scope>NUCLEOTIDE SEQUENCE</scope>
    <source>
        <strain evidence="2">MCCC M21534</strain>
    </source>
</reference>
<protein>
    <submittedName>
        <fullName evidence="2">Uncharacterized protein</fullName>
    </submittedName>
</protein>
<name>A0A9X2CKG0_9FLAO</name>
<dbReference type="AlphaFoldDB" id="A0A9X2CKG0"/>
<keyword evidence="1" id="KW-1133">Transmembrane helix</keyword>
<dbReference type="EMBL" id="JAKHSK010000014">
    <property type="protein sequence ID" value="MCL6218896.1"/>
    <property type="molecule type" value="Genomic_DNA"/>
</dbReference>
<keyword evidence="1" id="KW-0812">Transmembrane</keyword>